<organism evidence="1 2">
    <name type="scientific">Trichonephila clavata</name>
    <name type="common">Joro spider</name>
    <name type="synonym">Nephila clavata</name>
    <dbReference type="NCBI Taxonomy" id="2740835"/>
    <lineage>
        <taxon>Eukaryota</taxon>
        <taxon>Metazoa</taxon>
        <taxon>Ecdysozoa</taxon>
        <taxon>Arthropoda</taxon>
        <taxon>Chelicerata</taxon>
        <taxon>Arachnida</taxon>
        <taxon>Araneae</taxon>
        <taxon>Araneomorphae</taxon>
        <taxon>Entelegynae</taxon>
        <taxon>Araneoidea</taxon>
        <taxon>Nephilidae</taxon>
        <taxon>Trichonephila</taxon>
    </lineage>
</organism>
<dbReference type="Proteomes" id="UP000887116">
    <property type="component" value="Unassembled WGS sequence"/>
</dbReference>
<proteinExistence type="predicted"/>
<evidence type="ECO:0000313" key="2">
    <source>
        <dbReference type="Proteomes" id="UP000887116"/>
    </source>
</evidence>
<sequence>MLFLKERIPIVSWKQDSKTYDEMCQLYQRRYGKQPPKRANIRLLVIKFTRTDSVADGKHPRRPSNMRILSKDFNSINSLVA</sequence>
<dbReference type="AlphaFoldDB" id="A0A8X6GCN9"/>
<comment type="caution">
    <text evidence="1">The sequence shown here is derived from an EMBL/GenBank/DDBJ whole genome shotgun (WGS) entry which is preliminary data.</text>
</comment>
<evidence type="ECO:0008006" key="3">
    <source>
        <dbReference type="Google" id="ProtNLM"/>
    </source>
</evidence>
<accession>A0A8X6GCN9</accession>
<protein>
    <recommendedName>
        <fullName evidence="3">DUF4817 domain-containing protein</fullName>
    </recommendedName>
</protein>
<name>A0A8X6GCN9_TRICU</name>
<reference evidence="1" key="1">
    <citation type="submission" date="2020-07" db="EMBL/GenBank/DDBJ databases">
        <title>Multicomponent nature underlies the extraordinary mechanical properties of spider dragline silk.</title>
        <authorList>
            <person name="Kono N."/>
            <person name="Nakamura H."/>
            <person name="Mori M."/>
            <person name="Yoshida Y."/>
            <person name="Ohtoshi R."/>
            <person name="Malay A.D."/>
            <person name="Moran D.A.P."/>
            <person name="Tomita M."/>
            <person name="Numata K."/>
            <person name="Arakawa K."/>
        </authorList>
    </citation>
    <scope>NUCLEOTIDE SEQUENCE</scope>
</reference>
<keyword evidence="2" id="KW-1185">Reference proteome</keyword>
<evidence type="ECO:0000313" key="1">
    <source>
        <dbReference type="EMBL" id="GFR02101.1"/>
    </source>
</evidence>
<gene>
    <name evidence="1" type="ORF">TNCT_358321</name>
</gene>
<dbReference type="EMBL" id="BMAO01015497">
    <property type="protein sequence ID" value="GFR02101.1"/>
    <property type="molecule type" value="Genomic_DNA"/>
</dbReference>